<comment type="caution">
    <text evidence="3">The sequence shown here is derived from an EMBL/GenBank/DDBJ whole genome shotgun (WGS) entry which is preliminary data.</text>
</comment>
<name>A0A1V6RU90_9EURO</name>
<keyword evidence="1" id="KW-0347">Helicase</keyword>
<keyword evidence="1" id="KW-0234">DNA repair</keyword>
<feature type="domain" description="DNA helicase Pif1-like DEAD-box helicase" evidence="2">
    <location>
        <begin position="5"/>
        <end position="149"/>
    </location>
</feature>
<dbReference type="Gene3D" id="3.40.50.300">
    <property type="entry name" value="P-loop containing nucleotide triphosphate hydrolases"/>
    <property type="match status" value="1"/>
</dbReference>
<evidence type="ECO:0000313" key="3">
    <source>
        <dbReference type="EMBL" id="OQE05196.1"/>
    </source>
</evidence>
<dbReference type="Proteomes" id="UP000191518">
    <property type="component" value="Unassembled WGS sequence"/>
</dbReference>
<dbReference type="EC" id="5.6.2.3" evidence="1"/>
<evidence type="ECO:0000256" key="1">
    <source>
        <dbReference type="RuleBase" id="RU363044"/>
    </source>
</evidence>
<dbReference type="InterPro" id="IPR010285">
    <property type="entry name" value="DNA_helicase_pif1-like_DEAD"/>
</dbReference>
<organism evidence="3 4">
    <name type="scientific">Penicillium vulpinum</name>
    <dbReference type="NCBI Taxonomy" id="29845"/>
    <lineage>
        <taxon>Eukaryota</taxon>
        <taxon>Fungi</taxon>
        <taxon>Dikarya</taxon>
        <taxon>Ascomycota</taxon>
        <taxon>Pezizomycotina</taxon>
        <taxon>Eurotiomycetes</taxon>
        <taxon>Eurotiomycetidae</taxon>
        <taxon>Eurotiales</taxon>
        <taxon>Aspergillaceae</taxon>
        <taxon>Penicillium</taxon>
    </lineage>
</organism>
<keyword evidence="4" id="KW-1185">Reference proteome</keyword>
<protein>
    <recommendedName>
        <fullName evidence="1">ATP-dependent DNA helicase</fullName>
        <ecNumber evidence="1">5.6.2.3</ecNumber>
    </recommendedName>
</protein>
<dbReference type="InterPro" id="IPR027417">
    <property type="entry name" value="P-loop_NTPase"/>
</dbReference>
<dbReference type="SUPFAM" id="SSF52540">
    <property type="entry name" value="P-loop containing nucleoside triphosphate hydrolases"/>
    <property type="match status" value="2"/>
</dbReference>
<keyword evidence="1" id="KW-0227">DNA damage</keyword>
<dbReference type="STRING" id="29845.A0A1V6RU90"/>
<reference evidence="4" key="1">
    <citation type="journal article" date="2017" name="Nat. Microbiol.">
        <title>Global analysis of biosynthetic gene clusters reveals vast potential of secondary metabolite production in Penicillium species.</title>
        <authorList>
            <person name="Nielsen J.C."/>
            <person name="Grijseels S."/>
            <person name="Prigent S."/>
            <person name="Ji B."/>
            <person name="Dainat J."/>
            <person name="Nielsen K.F."/>
            <person name="Frisvad J.C."/>
            <person name="Workman M."/>
            <person name="Nielsen J."/>
        </authorList>
    </citation>
    <scope>NUCLEOTIDE SEQUENCE [LARGE SCALE GENOMIC DNA]</scope>
    <source>
        <strain evidence="4">IBT 29486</strain>
    </source>
</reference>
<dbReference type="GO" id="GO:0005524">
    <property type="term" value="F:ATP binding"/>
    <property type="evidence" value="ECO:0007669"/>
    <property type="project" value="UniProtKB-KW"/>
</dbReference>
<keyword evidence="1" id="KW-0067">ATP-binding</keyword>
<accession>A0A1V6RU90</accession>
<dbReference type="Pfam" id="PF05970">
    <property type="entry name" value="PIF1"/>
    <property type="match status" value="1"/>
</dbReference>
<keyword evidence="1" id="KW-0233">DNA recombination</keyword>
<comment type="cofactor">
    <cofactor evidence="1">
        <name>Mg(2+)</name>
        <dbReference type="ChEBI" id="CHEBI:18420"/>
    </cofactor>
</comment>
<dbReference type="GO" id="GO:0043139">
    <property type="term" value="F:5'-3' DNA helicase activity"/>
    <property type="evidence" value="ECO:0007669"/>
    <property type="project" value="UniProtKB-EC"/>
</dbReference>
<sequence>MDLINRKDEVILMAPTGAAADVIGGNTYHTSLGISLNRFRQAGISTRIRRLWSQKTIMIIDEVSMIDQSALGIINMRFKAARSVDRDSSHLFGGSPVVILMGDFQQFPPVQGQPLWKLPRSEADQYGKLIWSQFKQVILLDEQMRQTEDLQYRSLLTRARSGTLTYNDVLTLNSKVITSLDSLDLQEATSITKLNALRHVINCFQVERFARAKVQKIFVFPALHTRTKSSNATNLRLRTDDLLSLPEQGTKIPFPGLLLYTASMPAIILTNICTPVGLVNRATGKAIGIVLDVAYESSPKVSKLIPKVVQPNSTCLTIFIFSAPGLRPVSFSSQIGPNQFPFSHFKRTSCLFSHSRLQ</sequence>
<proteinExistence type="inferred from homology"/>
<dbReference type="GO" id="GO:0006310">
    <property type="term" value="P:DNA recombination"/>
    <property type="evidence" value="ECO:0007669"/>
    <property type="project" value="UniProtKB-KW"/>
</dbReference>
<keyword evidence="1" id="KW-0547">Nucleotide-binding</keyword>
<evidence type="ECO:0000313" key="4">
    <source>
        <dbReference type="Proteomes" id="UP000191518"/>
    </source>
</evidence>
<dbReference type="GO" id="GO:0000723">
    <property type="term" value="P:telomere maintenance"/>
    <property type="evidence" value="ECO:0007669"/>
    <property type="project" value="InterPro"/>
</dbReference>
<keyword evidence="1" id="KW-0378">Hydrolase</keyword>
<dbReference type="GO" id="GO:0016887">
    <property type="term" value="F:ATP hydrolysis activity"/>
    <property type="evidence" value="ECO:0007669"/>
    <property type="project" value="RHEA"/>
</dbReference>
<comment type="similarity">
    <text evidence="1">Belongs to the helicase family.</text>
</comment>
<dbReference type="InterPro" id="IPR051055">
    <property type="entry name" value="PIF1_helicase"/>
</dbReference>
<dbReference type="GO" id="GO:0006281">
    <property type="term" value="P:DNA repair"/>
    <property type="evidence" value="ECO:0007669"/>
    <property type="project" value="UniProtKB-KW"/>
</dbReference>
<dbReference type="EMBL" id="MDYP01000026">
    <property type="protein sequence ID" value="OQE05196.1"/>
    <property type="molecule type" value="Genomic_DNA"/>
</dbReference>
<gene>
    <name evidence="3" type="ORF">PENVUL_c026G03564</name>
</gene>
<dbReference type="AlphaFoldDB" id="A0A1V6RU90"/>
<dbReference type="PANTHER" id="PTHR47642">
    <property type="entry name" value="ATP-DEPENDENT DNA HELICASE"/>
    <property type="match status" value="1"/>
</dbReference>
<evidence type="ECO:0000259" key="2">
    <source>
        <dbReference type="Pfam" id="PF05970"/>
    </source>
</evidence>
<comment type="catalytic activity">
    <reaction evidence="1">
        <text>ATP + H2O = ADP + phosphate + H(+)</text>
        <dbReference type="Rhea" id="RHEA:13065"/>
        <dbReference type="ChEBI" id="CHEBI:15377"/>
        <dbReference type="ChEBI" id="CHEBI:15378"/>
        <dbReference type="ChEBI" id="CHEBI:30616"/>
        <dbReference type="ChEBI" id="CHEBI:43474"/>
        <dbReference type="ChEBI" id="CHEBI:456216"/>
        <dbReference type="EC" id="5.6.2.3"/>
    </reaction>
</comment>